<dbReference type="GeneID" id="114854265"/>
<feature type="compositionally biased region" description="Basic and acidic residues" evidence="1">
    <location>
        <begin position="492"/>
        <end position="503"/>
    </location>
</feature>
<feature type="domain" description="SNTX MACPF/CDC-like" evidence="4">
    <location>
        <begin position="10"/>
        <end position="176"/>
    </location>
</feature>
<dbReference type="PANTHER" id="PTHR31594">
    <property type="entry name" value="AIG1-TYPE G DOMAIN-CONTAINING PROTEIN"/>
    <property type="match status" value="1"/>
</dbReference>
<feature type="domain" description="Stonustoxin-like helical" evidence="3">
    <location>
        <begin position="280"/>
        <end position="373"/>
    </location>
</feature>
<dbReference type="Pfam" id="PF24674">
    <property type="entry name" value="MACPF_SNTX"/>
    <property type="match status" value="1"/>
</dbReference>
<dbReference type="OrthoDB" id="8954335at2759"/>
<evidence type="ECO:0000256" key="1">
    <source>
        <dbReference type="SAM" id="MobiDB-lite"/>
    </source>
</evidence>
<dbReference type="RefSeq" id="XP_029004354.1">
    <property type="nucleotide sequence ID" value="XM_029148521.3"/>
</dbReference>
<name>A0A6P7MEJ5_BETSP</name>
<dbReference type="KEGG" id="bspl:114854265"/>
<evidence type="ECO:0000259" key="2">
    <source>
        <dbReference type="Pfam" id="PF18078"/>
    </source>
</evidence>
<keyword evidence="5" id="KW-1185">Reference proteome</keyword>
<proteinExistence type="predicted"/>
<evidence type="ECO:0000259" key="3">
    <source>
        <dbReference type="Pfam" id="PF21109"/>
    </source>
</evidence>
<evidence type="ECO:0000313" key="9">
    <source>
        <dbReference type="RefSeq" id="XP_029004378.1"/>
    </source>
</evidence>
<dbReference type="InterPro" id="IPR048997">
    <property type="entry name" value="Stonustoxin-like_helical"/>
</dbReference>
<evidence type="ECO:0000313" key="5">
    <source>
        <dbReference type="Proteomes" id="UP000515150"/>
    </source>
</evidence>
<dbReference type="RefSeq" id="XP_029004371.1">
    <property type="nucleotide sequence ID" value="XM_029148538.3"/>
</dbReference>
<gene>
    <name evidence="6 7 8 9" type="primary">LOC114854265</name>
</gene>
<dbReference type="Proteomes" id="UP000515150">
    <property type="component" value="Chromosome 1"/>
</dbReference>
<organism evidence="5 6">
    <name type="scientific">Betta splendens</name>
    <name type="common">Siamese fighting fish</name>
    <dbReference type="NCBI Taxonomy" id="158456"/>
    <lineage>
        <taxon>Eukaryota</taxon>
        <taxon>Metazoa</taxon>
        <taxon>Chordata</taxon>
        <taxon>Craniata</taxon>
        <taxon>Vertebrata</taxon>
        <taxon>Euteleostomi</taxon>
        <taxon>Actinopterygii</taxon>
        <taxon>Neopterygii</taxon>
        <taxon>Teleostei</taxon>
        <taxon>Neoteleostei</taxon>
        <taxon>Acanthomorphata</taxon>
        <taxon>Anabantaria</taxon>
        <taxon>Anabantiformes</taxon>
        <taxon>Anabantoidei</taxon>
        <taxon>Osphronemidae</taxon>
        <taxon>Betta</taxon>
    </lineage>
</organism>
<feature type="domain" description="SNTX thioredoxin-like" evidence="2">
    <location>
        <begin position="387"/>
        <end position="500"/>
    </location>
</feature>
<dbReference type="PANTHER" id="PTHR31594:SF16">
    <property type="entry name" value="SI:CH211-281L24.3"/>
    <property type="match status" value="1"/>
</dbReference>
<evidence type="ECO:0000313" key="8">
    <source>
        <dbReference type="RefSeq" id="XP_029004371.1"/>
    </source>
</evidence>
<dbReference type="Pfam" id="PF21109">
    <property type="entry name" value="Stonustoxin_helical"/>
    <property type="match status" value="1"/>
</dbReference>
<evidence type="ECO:0000313" key="7">
    <source>
        <dbReference type="RefSeq" id="XP_029004361.1"/>
    </source>
</evidence>
<evidence type="ECO:0000313" key="6">
    <source>
        <dbReference type="RefSeq" id="XP_029004354.1"/>
    </source>
</evidence>
<sequence>MEKESNMTIMVAAVGRPFSTGMLYDCRNDTLVPGLSLWKRENLSQFMGERPQLYSDFEIITSDSTEDKSSALNVSASLKASFLSGMVEVEGSGKYLKNDVKSKNHARVTLKYEAYTKVQELSMDHLGRDNVDYKDILTKGVATHVVTAVLYGAQAFFVFDRELSKDEDRQNIEGHLKVAIQKIPKVSIEGEGSVCIDDKFSKTVEEFSCKYHGDFFLEENPVTFVESIKVYQSLPKLLEAHMTHVVPLKVWLLPLTYFDSEAAKLVCQIKADLVHRAQCVLEDITDLELRCNDAMKTTIAQQFPDIGKNLKNFRNLCFNLKVKFQQNLAKRLPLIRGGDEKDTGLDKSLHDYENFLFRSNLNVWMENQEKEISLLMAITDKLKKKGTKILLSEKDLYKEILSEDRVMCFVFHSLTSTDSFLSDLSIYLNKSAEPDLNAAPADRGDKRNWFFSDNVFDEVKGTMARFSESSKEIKRLAMVLAAEHKGASIHEYEDGDLIKEPKGDSSNAYEDGDLIKEPEGAGSSEDKHGNRKKKKPAPLQTES</sequence>
<dbReference type="InterPro" id="IPR052090">
    <property type="entry name" value="Cytolytic_pore-forming_toxin"/>
</dbReference>
<reference evidence="6 7" key="1">
    <citation type="submission" date="2025-04" db="UniProtKB">
        <authorList>
            <consortium name="RefSeq"/>
        </authorList>
    </citation>
    <scope>IDENTIFICATION</scope>
</reference>
<accession>A0A6P7MEJ5</accession>
<protein>
    <submittedName>
        <fullName evidence="6 7">Neoverrucotoxin subunit alpha-like isoform X1</fullName>
    </submittedName>
</protein>
<dbReference type="RefSeq" id="XP_029004361.1">
    <property type="nucleotide sequence ID" value="XM_029148528.3"/>
</dbReference>
<dbReference type="AlphaFoldDB" id="A0A6P7MEJ5"/>
<evidence type="ECO:0000259" key="4">
    <source>
        <dbReference type="Pfam" id="PF24674"/>
    </source>
</evidence>
<feature type="region of interest" description="Disordered" evidence="1">
    <location>
        <begin position="492"/>
        <end position="543"/>
    </location>
</feature>
<dbReference type="InterPro" id="IPR040581">
    <property type="entry name" value="Thioredoxin_11"/>
</dbReference>
<dbReference type="RefSeq" id="XP_029004378.1">
    <property type="nucleotide sequence ID" value="XM_029148545.3"/>
</dbReference>
<dbReference type="Pfam" id="PF18078">
    <property type="entry name" value="Thioredoxin_11"/>
    <property type="match status" value="1"/>
</dbReference>
<feature type="compositionally biased region" description="Basic and acidic residues" evidence="1">
    <location>
        <begin position="513"/>
        <end position="528"/>
    </location>
</feature>
<dbReference type="InterPro" id="IPR056072">
    <property type="entry name" value="SNTX_MACPF/CDC-like_dom"/>
</dbReference>